<name>A0A3Q0J4S6_DIACI</name>
<dbReference type="GeneID" id="103512741"/>
<evidence type="ECO:0000256" key="2">
    <source>
        <dbReference type="SAM" id="SignalP"/>
    </source>
</evidence>
<gene>
    <name evidence="4" type="primary">LOC103512741</name>
</gene>
<keyword evidence="1" id="KW-0472">Membrane</keyword>
<keyword evidence="3" id="KW-1185">Reference proteome</keyword>
<dbReference type="AlphaFoldDB" id="A0A3Q0J4S6"/>
<feature type="signal peptide" evidence="2">
    <location>
        <begin position="1"/>
        <end position="18"/>
    </location>
</feature>
<dbReference type="KEGG" id="dci:103512741"/>
<organism evidence="3 4">
    <name type="scientific">Diaphorina citri</name>
    <name type="common">Asian citrus psyllid</name>
    <dbReference type="NCBI Taxonomy" id="121845"/>
    <lineage>
        <taxon>Eukaryota</taxon>
        <taxon>Metazoa</taxon>
        <taxon>Ecdysozoa</taxon>
        <taxon>Arthropoda</taxon>
        <taxon>Hexapoda</taxon>
        <taxon>Insecta</taxon>
        <taxon>Pterygota</taxon>
        <taxon>Neoptera</taxon>
        <taxon>Paraneoptera</taxon>
        <taxon>Hemiptera</taxon>
        <taxon>Sternorrhyncha</taxon>
        <taxon>Psylloidea</taxon>
        <taxon>Psyllidae</taxon>
        <taxon>Diaphorininae</taxon>
        <taxon>Diaphorina</taxon>
    </lineage>
</organism>
<keyword evidence="1" id="KW-0812">Transmembrane</keyword>
<feature type="transmembrane region" description="Helical" evidence="1">
    <location>
        <begin position="28"/>
        <end position="44"/>
    </location>
</feature>
<feature type="chain" id="PRO_5017988904" evidence="2">
    <location>
        <begin position="19"/>
        <end position="361"/>
    </location>
</feature>
<evidence type="ECO:0000313" key="3">
    <source>
        <dbReference type="Proteomes" id="UP000079169"/>
    </source>
</evidence>
<dbReference type="Proteomes" id="UP000079169">
    <property type="component" value="Unplaced"/>
</dbReference>
<reference evidence="4" key="1">
    <citation type="submission" date="2025-08" db="UniProtKB">
        <authorList>
            <consortium name="RefSeq"/>
        </authorList>
    </citation>
    <scope>IDENTIFICATION</scope>
</reference>
<keyword evidence="1" id="KW-1133">Transmembrane helix</keyword>
<dbReference type="PaxDb" id="121845-A0A3Q0J4S6"/>
<dbReference type="RefSeq" id="XP_026681933.1">
    <property type="nucleotide sequence ID" value="XM_026826132.1"/>
</dbReference>
<keyword evidence="2" id="KW-0732">Signal</keyword>
<evidence type="ECO:0000256" key="1">
    <source>
        <dbReference type="SAM" id="Phobius"/>
    </source>
</evidence>
<protein>
    <submittedName>
        <fullName evidence="4">Uncharacterized protein LOC103512741</fullName>
    </submittedName>
</protein>
<sequence>MKVFSILLPSLLINFISCRGIAINNDMFNFYVFISILIQFLFAFKRAKELEFTIPGNYSSSYHHIQNPPKKKSDLFKLGTVKKLTDDEKYKLKYNFASGRFCRKKSYLNKNQIFNCKDNPEFTAYIGNKITCGAAVPTKKLNDTIQNTFLSAQNATVHTLKDLIHKHIMNHINQSNLMLKNGTSSITVNVTEFEVSTTVSHQTFNNVYSNNSHSSPLYQTKHMVHNTALRFIKPTINSVNDNPGAIKGLFKYHDRKRSSIETFPNMTKHQRPRAFTNNQIQFYLRNEHGNRFNVSSGDISTKINIEKNPKNNSVKEIMIIEIPMKSPPDKNVLLDLNDFPLVKPSSDGKLYDSHNNMVTSD</sequence>
<accession>A0A3Q0J4S6</accession>
<evidence type="ECO:0000313" key="4">
    <source>
        <dbReference type="RefSeq" id="XP_026681933.1"/>
    </source>
</evidence>
<proteinExistence type="predicted"/>